<evidence type="ECO:0000313" key="2">
    <source>
        <dbReference type="EMBL" id="TQK98296.1"/>
    </source>
</evidence>
<protein>
    <submittedName>
        <fullName evidence="2">FR47-like protein</fullName>
    </submittedName>
</protein>
<dbReference type="InterPro" id="IPR016181">
    <property type="entry name" value="Acyl_CoA_acyltransferase"/>
</dbReference>
<comment type="caution">
    <text evidence="2">The sequence shown here is derived from an EMBL/GenBank/DDBJ whole genome shotgun (WGS) entry which is preliminary data.</text>
</comment>
<proteinExistence type="predicted"/>
<keyword evidence="3" id="KW-1185">Reference proteome</keyword>
<evidence type="ECO:0000313" key="3">
    <source>
        <dbReference type="Proteomes" id="UP000318103"/>
    </source>
</evidence>
<dbReference type="GO" id="GO:0016747">
    <property type="term" value="F:acyltransferase activity, transferring groups other than amino-acyl groups"/>
    <property type="evidence" value="ECO:0007669"/>
    <property type="project" value="InterPro"/>
</dbReference>
<feature type="domain" description="N-acetyltransferase" evidence="1">
    <location>
        <begin position="155"/>
        <end position="292"/>
    </location>
</feature>
<dbReference type="InterPro" id="IPR000182">
    <property type="entry name" value="GNAT_dom"/>
</dbReference>
<dbReference type="Pfam" id="PF00583">
    <property type="entry name" value="Acetyltransf_1"/>
    <property type="match status" value="1"/>
</dbReference>
<gene>
    <name evidence="2" type="ORF">FB563_3317</name>
</gene>
<name>A0A542UGV8_9ACTN</name>
<sequence>MGRMRPDTWYLTEDLDEFLSRAGDFLRSRPALHTVPLTVTDALRRRGLHLYGEQDPLFGLLEAGDGTVRTVRAALLHTPPFHLHVTALTPQAADALAVRWAELGRPLPGVSGPRETAETFAAAWQRHTGTTVAVDRRQRLYRLGELTVPAPRPQGRARIAGPADRDLLIRWFEEFQEVTGGAGQEAGNWADARISYGGVTLWESRDGTPLAMAGATPETAGQVRIAPVYTPADLRGRGYAGAATAEVSRAARDAGATEILLFADLANPTSNGLYQRIGYRAVADFAVWRFGD</sequence>
<dbReference type="EMBL" id="VFNX01000001">
    <property type="protein sequence ID" value="TQK98296.1"/>
    <property type="molecule type" value="Genomic_DNA"/>
</dbReference>
<dbReference type="PROSITE" id="PS51186">
    <property type="entry name" value="GNAT"/>
    <property type="match status" value="1"/>
</dbReference>
<dbReference type="Gene3D" id="3.40.630.30">
    <property type="match status" value="1"/>
</dbReference>
<dbReference type="AlphaFoldDB" id="A0A542UGV8"/>
<accession>A0A542UGV8</accession>
<dbReference type="SUPFAM" id="SSF55729">
    <property type="entry name" value="Acyl-CoA N-acyltransferases (Nat)"/>
    <property type="match status" value="1"/>
</dbReference>
<dbReference type="Proteomes" id="UP000318103">
    <property type="component" value="Unassembled WGS sequence"/>
</dbReference>
<reference evidence="2 3" key="1">
    <citation type="submission" date="2019-06" db="EMBL/GenBank/DDBJ databases">
        <title>Sequencing the genomes of 1000 actinobacteria strains.</title>
        <authorList>
            <person name="Klenk H.-P."/>
        </authorList>
    </citation>
    <scope>NUCLEOTIDE SEQUENCE [LARGE SCALE GENOMIC DNA]</scope>
    <source>
        <strain evidence="2 3">DSM 41929</strain>
    </source>
</reference>
<evidence type="ECO:0000259" key="1">
    <source>
        <dbReference type="PROSITE" id="PS51186"/>
    </source>
</evidence>
<organism evidence="2 3">
    <name type="scientific">Streptomyces puniciscabiei</name>
    <dbReference type="NCBI Taxonomy" id="164348"/>
    <lineage>
        <taxon>Bacteria</taxon>
        <taxon>Bacillati</taxon>
        <taxon>Actinomycetota</taxon>
        <taxon>Actinomycetes</taxon>
        <taxon>Kitasatosporales</taxon>
        <taxon>Streptomycetaceae</taxon>
        <taxon>Streptomyces</taxon>
    </lineage>
</organism>